<name>A0ABS2G696_9FIRM</name>
<keyword evidence="2" id="KW-1185">Reference proteome</keyword>
<protein>
    <submittedName>
        <fullName evidence="1">Uncharacterized protein</fullName>
    </submittedName>
</protein>
<sequence length="131" mass="15353">MTMVMEDWFFLAAGVFLGFVLGLVCFRLTMPPGKERIRKIRGWIFVAVMEAERQLGDGTGLLKLRQVYDRFEQCFPKEARNISFSVFVQWVDEALADMRRVLKEQEEVYGLLEQRKEEVMRPEEMVSGITH</sequence>
<dbReference type="RefSeq" id="WP_205133148.1">
    <property type="nucleotide sequence ID" value="NZ_JACSNT010000004.1"/>
</dbReference>
<gene>
    <name evidence="1" type="ORF">H9X83_02115</name>
</gene>
<reference evidence="1 2" key="1">
    <citation type="journal article" date="2021" name="Sci. Rep.">
        <title>The distribution of antibiotic resistance genes in chicken gut microbiota commensals.</title>
        <authorList>
            <person name="Juricova H."/>
            <person name="Matiasovicova J."/>
            <person name="Kubasova T."/>
            <person name="Cejkova D."/>
            <person name="Rychlik I."/>
        </authorList>
    </citation>
    <scope>NUCLEOTIDE SEQUENCE [LARGE SCALE GENOMIC DNA]</scope>
    <source>
        <strain evidence="1 2">An431b</strain>
    </source>
</reference>
<dbReference type="EMBL" id="JACSNV010000002">
    <property type="protein sequence ID" value="MBM6876954.1"/>
    <property type="molecule type" value="Genomic_DNA"/>
</dbReference>
<comment type="caution">
    <text evidence="1">The sequence shown here is derived from an EMBL/GenBank/DDBJ whole genome shotgun (WGS) entry which is preliminary data.</text>
</comment>
<accession>A0ABS2G696</accession>
<evidence type="ECO:0000313" key="1">
    <source>
        <dbReference type="EMBL" id="MBM6876954.1"/>
    </source>
</evidence>
<evidence type="ECO:0000313" key="2">
    <source>
        <dbReference type="Proteomes" id="UP000729290"/>
    </source>
</evidence>
<proteinExistence type="predicted"/>
<organism evidence="1 2">
    <name type="scientific">Anaerotignum lactatifermentans</name>
    <dbReference type="NCBI Taxonomy" id="160404"/>
    <lineage>
        <taxon>Bacteria</taxon>
        <taxon>Bacillati</taxon>
        <taxon>Bacillota</taxon>
        <taxon>Clostridia</taxon>
        <taxon>Lachnospirales</taxon>
        <taxon>Anaerotignaceae</taxon>
        <taxon>Anaerotignum</taxon>
    </lineage>
</organism>
<dbReference type="Proteomes" id="UP000729290">
    <property type="component" value="Unassembled WGS sequence"/>
</dbReference>